<gene>
    <name evidence="1" type="ORF">NDU88_006424</name>
</gene>
<dbReference type="EMBL" id="JANPWB010000015">
    <property type="protein sequence ID" value="KAJ1093319.1"/>
    <property type="molecule type" value="Genomic_DNA"/>
</dbReference>
<accession>A0AAV7LSJ1</accession>
<comment type="caution">
    <text evidence="1">The sequence shown here is derived from an EMBL/GenBank/DDBJ whole genome shotgun (WGS) entry which is preliminary data.</text>
</comment>
<name>A0AAV7LSJ1_PLEWA</name>
<reference evidence="1" key="1">
    <citation type="journal article" date="2022" name="bioRxiv">
        <title>Sequencing and chromosome-scale assembly of the giantPleurodeles waltlgenome.</title>
        <authorList>
            <person name="Brown T."/>
            <person name="Elewa A."/>
            <person name="Iarovenko S."/>
            <person name="Subramanian E."/>
            <person name="Araus A.J."/>
            <person name="Petzold A."/>
            <person name="Susuki M."/>
            <person name="Suzuki K.-i.T."/>
            <person name="Hayashi T."/>
            <person name="Toyoda A."/>
            <person name="Oliveira C."/>
            <person name="Osipova E."/>
            <person name="Leigh N.D."/>
            <person name="Simon A."/>
            <person name="Yun M.H."/>
        </authorList>
    </citation>
    <scope>NUCLEOTIDE SEQUENCE</scope>
    <source>
        <strain evidence="1">20211129_DDA</strain>
        <tissue evidence="1">Liver</tissue>
    </source>
</reference>
<proteinExistence type="predicted"/>
<protein>
    <submittedName>
        <fullName evidence="1">Uncharacterized protein</fullName>
    </submittedName>
</protein>
<organism evidence="1 2">
    <name type="scientific">Pleurodeles waltl</name>
    <name type="common">Iberian ribbed newt</name>
    <dbReference type="NCBI Taxonomy" id="8319"/>
    <lineage>
        <taxon>Eukaryota</taxon>
        <taxon>Metazoa</taxon>
        <taxon>Chordata</taxon>
        <taxon>Craniata</taxon>
        <taxon>Vertebrata</taxon>
        <taxon>Euteleostomi</taxon>
        <taxon>Amphibia</taxon>
        <taxon>Batrachia</taxon>
        <taxon>Caudata</taxon>
        <taxon>Salamandroidea</taxon>
        <taxon>Salamandridae</taxon>
        <taxon>Pleurodelinae</taxon>
        <taxon>Pleurodeles</taxon>
    </lineage>
</organism>
<keyword evidence="2" id="KW-1185">Reference proteome</keyword>
<sequence length="95" mass="10584">MAKENKIEMVALKVNVLHTDLRKVSEKVWLAEGSTADLQTEVAALKKQVAVVSSWSGALEARMEDEEGRSHCNNVRLLVFPEQAKGVNTEQFEES</sequence>
<dbReference type="Proteomes" id="UP001066276">
    <property type="component" value="Chromosome 11"/>
</dbReference>
<evidence type="ECO:0000313" key="2">
    <source>
        <dbReference type="Proteomes" id="UP001066276"/>
    </source>
</evidence>
<evidence type="ECO:0000313" key="1">
    <source>
        <dbReference type="EMBL" id="KAJ1093319.1"/>
    </source>
</evidence>
<dbReference type="AlphaFoldDB" id="A0AAV7LSJ1"/>